<accession>A0AAQ3M9X9</accession>
<dbReference type="AlphaFoldDB" id="A0AAQ3M9X9"/>
<reference evidence="3 4" key="1">
    <citation type="submission" date="2023-11" db="EMBL/GenBank/DDBJ databases">
        <title>An acidophilic fungus is an integral part of prey digestion in a carnivorous sundew plant.</title>
        <authorList>
            <person name="Tsai I.J."/>
        </authorList>
    </citation>
    <scope>NUCLEOTIDE SEQUENCE [LARGE SCALE GENOMIC DNA]</scope>
    <source>
        <strain evidence="3">169a</strain>
    </source>
</reference>
<dbReference type="InterPro" id="IPR036249">
    <property type="entry name" value="Thioredoxin-like_sf"/>
</dbReference>
<keyword evidence="4" id="KW-1185">Reference proteome</keyword>
<evidence type="ECO:0000256" key="1">
    <source>
        <dbReference type="ARBA" id="ARBA00007409"/>
    </source>
</evidence>
<dbReference type="EMBL" id="CP138589">
    <property type="protein sequence ID" value="WPH03483.1"/>
    <property type="molecule type" value="Genomic_DNA"/>
</dbReference>
<gene>
    <name evidence="3" type="ORF">R9X50_00636300</name>
</gene>
<dbReference type="CDD" id="cd03189">
    <property type="entry name" value="GST_C_GTT1_like"/>
    <property type="match status" value="1"/>
</dbReference>
<comment type="similarity">
    <text evidence="1">Belongs to the GST superfamily.</text>
</comment>
<dbReference type="Gene3D" id="3.40.30.10">
    <property type="entry name" value="Glutaredoxin"/>
    <property type="match status" value="1"/>
</dbReference>
<dbReference type="InterPro" id="IPR040079">
    <property type="entry name" value="Glutathione_S-Trfase"/>
</dbReference>
<protein>
    <recommendedName>
        <fullName evidence="2">GST N-terminal domain-containing protein</fullName>
    </recommendedName>
</protein>
<name>A0AAQ3M9X9_9PEZI</name>
<evidence type="ECO:0000313" key="3">
    <source>
        <dbReference type="EMBL" id="WPH03483.1"/>
    </source>
</evidence>
<evidence type="ECO:0000313" key="4">
    <source>
        <dbReference type="Proteomes" id="UP001303373"/>
    </source>
</evidence>
<dbReference type="Proteomes" id="UP001303373">
    <property type="component" value="Chromosome 10"/>
</dbReference>
<proteinExistence type="inferred from homology"/>
<dbReference type="SUPFAM" id="SSF47616">
    <property type="entry name" value="GST C-terminal domain-like"/>
    <property type="match status" value="1"/>
</dbReference>
<dbReference type="SUPFAM" id="SSF52833">
    <property type="entry name" value="Thioredoxin-like"/>
    <property type="match status" value="1"/>
</dbReference>
<feature type="domain" description="GST N-terminal" evidence="2">
    <location>
        <begin position="15"/>
        <end position="83"/>
    </location>
</feature>
<dbReference type="PANTHER" id="PTHR44051">
    <property type="entry name" value="GLUTATHIONE S-TRANSFERASE-RELATED"/>
    <property type="match status" value="1"/>
</dbReference>
<evidence type="ECO:0000259" key="2">
    <source>
        <dbReference type="Pfam" id="PF13409"/>
    </source>
</evidence>
<sequence>MATKITLHWLEQSRSQRIFWLLEECKDVNYDVKVYKRGKDMLAPPELKQAHPLGKSPVIEVTSPAAEKPIVIGESGNITEYICDYYAQHLVPKRYHEGKENQVGGETEGWLRHRFFMHYAEGSIMPLRLMSFVFENVRDGPEVPFFVKPITRAIVSKVNAMFLDRNFKTNFDFLESQLATSPDNGEYLCGKDLMASDILMSFPLIACKDKIDTSKYPKLTAYIQRLESNEVYIRSTKKIEELSGAPFKALLGP</sequence>
<dbReference type="PANTHER" id="PTHR44051:SF9">
    <property type="entry name" value="GLUTATHIONE S-TRANSFERASE 1"/>
    <property type="match status" value="1"/>
</dbReference>
<dbReference type="SFLD" id="SFLDG00358">
    <property type="entry name" value="Main_(cytGST)"/>
    <property type="match status" value="1"/>
</dbReference>
<dbReference type="InterPro" id="IPR004045">
    <property type="entry name" value="Glutathione_S-Trfase_N"/>
</dbReference>
<dbReference type="Gene3D" id="1.20.1050.10">
    <property type="match status" value="1"/>
</dbReference>
<organism evidence="3 4">
    <name type="scientific">Acrodontium crateriforme</name>
    <dbReference type="NCBI Taxonomy" id="150365"/>
    <lineage>
        <taxon>Eukaryota</taxon>
        <taxon>Fungi</taxon>
        <taxon>Dikarya</taxon>
        <taxon>Ascomycota</taxon>
        <taxon>Pezizomycotina</taxon>
        <taxon>Dothideomycetes</taxon>
        <taxon>Dothideomycetidae</taxon>
        <taxon>Mycosphaerellales</taxon>
        <taxon>Teratosphaeriaceae</taxon>
        <taxon>Acrodontium</taxon>
    </lineage>
</organism>
<dbReference type="SFLD" id="SFLDS00019">
    <property type="entry name" value="Glutathione_Transferase_(cytos"/>
    <property type="match status" value="1"/>
</dbReference>
<dbReference type="InterPro" id="IPR036282">
    <property type="entry name" value="Glutathione-S-Trfase_C_sf"/>
</dbReference>
<dbReference type="CDD" id="cd03046">
    <property type="entry name" value="GST_N_GTT1_like"/>
    <property type="match status" value="1"/>
</dbReference>
<dbReference type="Pfam" id="PF13409">
    <property type="entry name" value="GST_N_2"/>
    <property type="match status" value="1"/>
</dbReference>